<dbReference type="InterPro" id="IPR017595">
    <property type="entry name" value="OHCU_decarboxylase-2"/>
</dbReference>
<keyword evidence="9" id="KW-1185">Reference proteome</keyword>
<proteinExistence type="predicted"/>
<protein>
    <recommendedName>
        <fullName evidence="3">2-oxo-4-hydroxy-4-carboxy-5-ureidoimidazoline decarboxylase</fullName>
        <ecNumber evidence="3">4.1.1.97</ecNumber>
    </recommendedName>
</protein>
<dbReference type="GO" id="GO:0006144">
    <property type="term" value="P:purine nucleobase metabolic process"/>
    <property type="evidence" value="ECO:0007669"/>
    <property type="project" value="UniProtKB-KW"/>
</dbReference>
<dbReference type="OrthoDB" id="9800909at2"/>
<dbReference type="RefSeq" id="WP_097078673.1">
    <property type="nucleotide sequence ID" value="NZ_BAABHT010000001.1"/>
</dbReference>
<evidence type="ECO:0000256" key="4">
    <source>
        <dbReference type="ARBA" id="ARBA00022631"/>
    </source>
</evidence>
<dbReference type="PANTHER" id="PTHR43466:SF1">
    <property type="entry name" value="2-OXO-4-HYDROXY-4-CARBOXY-5-UREIDOIMIDAZOLINE DECARBOXYLASE-RELATED"/>
    <property type="match status" value="1"/>
</dbReference>
<dbReference type="GO" id="GO:0019628">
    <property type="term" value="P:urate catabolic process"/>
    <property type="evidence" value="ECO:0007669"/>
    <property type="project" value="TreeGrafter"/>
</dbReference>
<dbReference type="InterPro" id="IPR018020">
    <property type="entry name" value="OHCU_decarboxylase"/>
</dbReference>
<dbReference type="NCBIfam" id="TIGR03180">
    <property type="entry name" value="UraD_2"/>
    <property type="match status" value="1"/>
</dbReference>
<keyword evidence="5" id="KW-0210">Decarboxylase</keyword>
<dbReference type="AlphaFoldDB" id="A0A240E879"/>
<keyword evidence="4" id="KW-0659">Purine metabolism</keyword>
<dbReference type="NCBIfam" id="NF010372">
    <property type="entry name" value="PRK13798.1"/>
    <property type="match status" value="1"/>
</dbReference>
<accession>A0A240E879</accession>
<dbReference type="Gene3D" id="1.10.3330.10">
    <property type="entry name" value="Oxo-4-hydroxy-4-carboxy-5-ureidoimidazoline decarboxylase"/>
    <property type="match status" value="1"/>
</dbReference>
<dbReference type="GO" id="GO:0051997">
    <property type="term" value="F:2-oxo-4-hydroxy-4-carboxy-5-ureidoimidazoline decarboxylase activity"/>
    <property type="evidence" value="ECO:0007669"/>
    <property type="project" value="UniProtKB-EC"/>
</dbReference>
<feature type="domain" description="Oxo-4-hydroxy-4-carboxy-5-ureidoimidazoline decarboxylase" evidence="7">
    <location>
        <begin position="8"/>
        <end position="161"/>
    </location>
</feature>
<sequence>MKLAEFNQHDLSEAELCLQHCVNIPSWITQISQARPFASQQALLAFAKNQTDSWSWQEIKAALDTHPRIGEKKAAKDLSNQEEAFSNQEQANVQLSASTEQQLLQGNIAYEQKFGYIFLIKAAGLTAEQILEQLQQRLNHSAEQEQTIVKQNLAGIALLRLSQAVTE</sequence>
<evidence type="ECO:0000313" key="9">
    <source>
        <dbReference type="Proteomes" id="UP000219042"/>
    </source>
</evidence>
<reference evidence="9" key="1">
    <citation type="submission" date="2016-09" db="EMBL/GenBank/DDBJ databases">
        <authorList>
            <person name="Varghese N."/>
            <person name="Submissions S."/>
        </authorList>
    </citation>
    <scope>NUCLEOTIDE SEQUENCE [LARGE SCALE GENOMIC DNA]</scope>
    <source>
        <strain evidence="9">ANC 4466</strain>
    </source>
</reference>
<dbReference type="EC" id="4.1.1.97" evidence="3"/>
<comment type="pathway">
    <text evidence="2">Purine metabolism; urate degradation; (S)-allantoin from urate: step 3/3.</text>
</comment>
<evidence type="ECO:0000256" key="3">
    <source>
        <dbReference type="ARBA" id="ARBA00012257"/>
    </source>
</evidence>
<gene>
    <name evidence="8" type="ORF">SAMN05421731_103157</name>
</gene>
<evidence type="ECO:0000256" key="5">
    <source>
        <dbReference type="ARBA" id="ARBA00022793"/>
    </source>
</evidence>
<dbReference type="InterPro" id="IPR036778">
    <property type="entry name" value="OHCU_decarboxylase_sf"/>
</dbReference>
<evidence type="ECO:0000313" key="8">
    <source>
        <dbReference type="EMBL" id="SNX44419.1"/>
    </source>
</evidence>
<evidence type="ECO:0000256" key="6">
    <source>
        <dbReference type="ARBA" id="ARBA00023239"/>
    </source>
</evidence>
<dbReference type="Proteomes" id="UP000219042">
    <property type="component" value="Unassembled WGS sequence"/>
</dbReference>
<keyword evidence="6" id="KW-0456">Lyase</keyword>
<evidence type="ECO:0000259" key="7">
    <source>
        <dbReference type="Pfam" id="PF09349"/>
    </source>
</evidence>
<comment type="catalytic activity">
    <reaction evidence="1">
        <text>5-hydroxy-2-oxo-4-ureido-2,5-dihydro-1H-imidazole-5-carboxylate + H(+) = (S)-allantoin + CO2</text>
        <dbReference type="Rhea" id="RHEA:26301"/>
        <dbReference type="ChEBI" id="CHEBI:15378"/>
        <dbReference type="ChEBI" id="CHEBI:15678"/>
        <dbReference type="ChEBI" id="CHEBI:16526"/>
        <dbReference type="ChEBI" id="CHEBI:58639"/>
        <dbReference type="EC" id="4.1.1.97"/>
    </reaction>
</comment>
<dbReference type="EMBL" id="OANT01000003">
    <property type="protein sequence ID" value="SNX44419.1"/>
    <property type="molecule type" value="Genomic_DNA"/>
</dbReference>
<evidence type="ECO:0000256" key="1">
    <source>
        <dbReference type="ARBA" id="ARBA00001163"/>
    </source>
</evidence>
<evidence type="ECO:0000256" key="2">
    <source>
        <dbReference type="ARBA" id="ARBA00004754"/>
    </source>
</evidence>
<dbReference type="SUPFAM" id="SSF158694">
    <property type="entry name" value="UraD-Like"/>
    <property type="match status" value="1"/>
</dbReference>
<dbReference type="PANTHER" id="PTHR43466">
    <property type="entry name" value="2-OXO-4-HYDROXY-4-CARBOXY-5-UREIDOIMIDAZOLINE DECARBOXYLASE-RELATED"/>
    <property type="match status" value="1"/>
</dbReference>
<dbReference type="Pfam" id="PF09349">
    <property type="entry name" value="OHCU_decarbox"/>
    <property type="match status" value="1"/>
</dbReference>
<organism evidence="8 9">
    <name type="scientific">Acinetobacter puyangensis</name>
    <dbReference type="NCBI Taxonomy" id="1096779"/>
    <lineage>
        <taxon>Bacteria</taxon>
        <taxon>Pseudomonadati</taxon>
        <taxon>Pseudomonadota</taxon>
        <taxon>Gammaproteobacteria</taxon>
        <taxon>Moraxellales</taxon>
        <taxon>Moraxellaceae</taxon>
        <taxon>Acinetobacter</taxon>
    </lineage>
</organism>
<name>A0A240E879_9GAMM</name>